<comment type="subcellular location">
    <subcellularLocation>
        <location evidence="1">Cell membrane</location>
        <topology evidence="1">Multi-pass membrane protein</topology>
    </subcellularLocation>
</comment>
<sequence>MLPLALAAEIVGVTASGAFSPGPLTFSVLVSSGRSGARYGALAALGHMLAELPLYLLLGLGLLSLLSDASLKVLSVIGGAALLLYASLSIRSLLSESPPFRQLNVARNPVLLGFSLSALNPYFLAWWMTAGLKLIADILVYSSSLSVLVTAYLAHVWMDFLWLSLMAWLAKEGSLRAPSAARVLQAVLALALVYYGVSFLREGLT</sequence>
<protein>
    <recommendedName>
        <fullName evidence="8">Lysine transporter LysE</fullName>
    </recommendedName>
</protein>
<proteinExistence type="predicted"/>
<gene>
    <name evidence="7" type="ORF">ENV17_01665</name>
</gene>
<keyword evidence="5 6" id="KW-0472">Membrane</keyword>
<dbReference type="GO" id="GO:0006865">
    <property type="term" value="P:amino acid transport"/>
    <property type="evidence" value="ECO:0007669"/>
    <property type="project" value="InterPro"/>
</dbReference>
<dbReference type="PANTHER" id="PTHR38825:SF1">
    <property type="entry name" value="TRANSPORTER, LYSE FAMILY"/>
    <property type="match status" value="1"/>
</dbReference>
<dbReference type="PANTHER" id="PTHR38825">
    <property type="entry name" value="LYSINE EXPORTER PROTEIN (LYSE/YGGA)"/>
    <property type="match status" value="1"/>
</dbReference>
<dbReference type="InterPro" id="IPR001123">
    <property type="entry name" value="LeuE-type"/>
</dbReference>
<evidence type="ECO:0000256" key="5">
    <source>
        <dbReference type="ARBA" id="ARBA00023136"/>
    </source>
</evidence>
<dbReference type="AlphaFoldDB" id="A0A7C4B9U4"/>
<keyword evidence="2" id="KW-1003">Cell membrane</keyword>
<feature type="transmembrane region" description="Helical" evidence="6">
    <location>
        <begin position="110"/>
        <end position="127"/>
    </location>
</feature>
<organism evidence="7">
    <name type="scientific">Thermofilum pendens</name>
    <dbReference type="NCBI Taxonomy" id="2269"/>
    <lineage>
        <taxon>Archaea</taxon>
        <taxon>Thermoproteota</taxon>
        <taxon>Thermoprotei</taxon>
        <taxon>Thermofilales</taxon>
        <taxon>Thermofilaceae</taxon>
        <taxon>Thermofilum</taxon>
    </lineage>
</organism>
<evidence type="ECO:0000256" key="6">
    <source>
        <dbReference type="SAM" id="Phobius"/>
    </source>
</evidence>
<evidence type="ECO:0000256" key="3">
    <source>
        <dbReference type="ARBA" id="ARBA00022692"/>
    </source>
</evidence>
<feature type="transmembrane region" description="Helical" evidence="6">
    <location>
        <begin position="183"/>
        <end position="200"/>
    </location>
</feature>
<dbReference type="Pfam" id="PF01810">
    <property type="entry name" value="LysE"/>
    <property type="match status" value="1"/>
</dbReference>
<comment type="caution">
    <text evidence="7">The sequence shown here is derived from an EMBL/GenBank/DDBJ whole genome shotgun (WGS) entry which is preliminary data.</text>
</comment>
<feature type="transmembrane region" description="Helical" evidence="6">
    <location>
        <begin position="139"/>
        <end position="163"/>
    </location>
</feature>
<evidence type="ECO:0000256" key="4">
    <source>
        <dbReference type="ARBA" id="ARBA00022989"/>
    </source>
</evidence>
<evidence type="ECO:0000313" key="7">
    <source>
        <dbReference type="EMBL" id="HGI43079.1"/>
    </source>
</evidence>
<evidence type="ECO:0000256" key="2">
    <source>
        <dbReference type="ARBA" id="ARBA00022475"/>
    </source>
</evidence>
<reference evidence="7" key="1">
    <citation type="journal article" date="2020" name="mSystems">
        <title>Genome- and Community-Level Interaction Insights into Carbon Utilization and Element Cycling Functions of Hydrothermarchaeota in Hydrothermal Sediment.</title>
        <authorList>
            <person name="Zhou Z."/>
            <person name="Liu Y."/>
            <person name="Xu W."/>
            <person name="Pan J."/>
            <person name="Luo Z.H."/>
            <person name="Li M."/>
        </authorList>
    </citation>
    <scope>NUCLEOTIDE SEQUENCE [LARGE SCALE GENOMIC DNA]</scope>
    <source>
        <strain evidence="7">SpSt-735</strain>
    </source>
</reference>
<feature type="transmembrane region" description="Helical" evidence="6">
    <location>
        <begin position="41"/>
        <end position="66"/>
    </location>
</feature>
<keyword evidence="4 6" id="KW-1133">Transmembrane helix</keyword>
<feature type="transmembrane region" description="Helical" evidence="6">
    <location>
        <begin position="73"/>
        <end position="90"/>
    </location>
</feature>
<name>A0A7C4B9U4_THEPE</name>
<accession>A0A7C4B9U4</accession>
<dbReference type="GO" id="GO:0005886">
    <property type="term" value="C:plasma membrane"/>
    <property type="evidence" value="ECO:0007669"/>
    <property type="project" value="UniProtKB-SubCell"/>
</dbReference>
<evidence type="ECO:0008006" key="8">
    <source>
        <dbReference type="Google" id="ProtNLM"/>
    </source>
</evidence>
<keyword evidence="3 6" id="KW-0812">Transmembrane</keyword>
<evidence type="ECO:0000256" key="1">
    <source>
        <dbReference type="ARBA" id="ARBA00004651"/>
    </source>
</evidence>
<dbReference type="EMBL" id="DTFI01000050">
    <property type="protein sequence ID" value="HGI43079.1"/>
    <property type="molecule type" value="Genomic_DNA"/>
</dbReference>